<organism evidence="1 2">
    <name type="scientific">Brassica cretica</name>
    <name type="common">Mustard</name>
    <dbReference type="NCBI Taxonomy" id="69181"/>
    <lineage>
        <taxon>Eukaryota</taxon>
        <taxon>Viridiplantae</taxon>
        <taxon>Streptophyta</taxon>
        <taxon>Embryophyta</taxon>
        <taxon>Tracheophyta</taxon>
        <taxon>Spermatophyta</taxon>
        <taxon>Magnoliopsida</taxon>
        <taxon>eudicotyledons</taxon>
        <taxon>Gunneridae</taxon>
        <taxon>Pentapetalae</taxon>
        <taxon>rosids</taxon>
        <taxon>malvids</taxon>
        <taxon>Brassicales</taxon>
        <taxon>Brassicaceae</taxon>
        <taxon>Brassiceae</taxon>
        <taxon>Brassica</taxon>
    </lineage>
</organism>
<dbReference type="EMBL" id="QGKX02001290">
    <property type="protein sequence ID" value="KAF3539508.1"/>
    <property type="molecule type" value="Genomic_DNA"/>
</dbReference>
<name>A0A8S9QLH9_BRACR</name>
<dbReference type="Proteomes" id="UP000712600">
    <property type="component" value="Unassembled WGS sequence"/>
</dbReference>
<gene>
    <name evidence="1" type="ORF">F2Q69_00020501</name>
</gene>
<accession>A0A8S9QLH9</accession>
<evidence type="ECO:0000313" key="2">
    <source>
        <dbReference type="Proteomes" id="UP000712600"/>
    </source>
</evidence>
<comment type="caution">
    <text evidence="1">The sequence shown here is derived from an EMBL/GenBank/DDBJ whole genome shotgun (WGS) entry which is preliminary data.</text>
</comment>
<reference evidence="1" key="1">
    <citation type="submission" date="2019-12" db="EMBL/GenBank/DDBJ databases">
        <title>Genome sequencing and annotation of Brassica cretica.</title>
        <authorList>
            <person name="Studholme D.J."/>
            <person name="Sarris P."/>
        </authorList>
    </citation>
    <scope>NUCLEOTIDE SEQUENCE</scope>
    <source>
        <strain evidence="1">PFS-109/04</strain>
        <tissue evidence="1">Leaf</tissue>
    </source>
</reference>
<proteinExistence type="predicted"/>
<evidence type="ECO:0000313" key="1">
    <source>
        <dbReference type="EMBL" id="KAF3539508.1"/>
    </source>
</evidence>
<sequence>MYMHMNSNRLPLRGEKLYTRRVAEFQLSFKTTNLVINLRSHLKVVLFSMGRELRLERLHRAVKQLRHLRTPPASQLQAWSSCQVSTSEYKFASRCAVPMRFSILVLKFTSRCDLDKLDVVQFNGLV</sequence>
<protein>
    <submittedName>
        <fullName evidence="1">Uncharacterized protein</fullName>
    </submittedName>
</protein>
<dbReference type="AlphaFoldDB" id="A0A8S9QLH9"/>